<evidence type="ECO:0000313" key="1">
    <source>
        <dbReference type="EMBL" id="GBP64010.1"/>
    </source>
</evidence>
<dbReference type="Proteomes" id="UP000299102">
    <property type="component" value="Unassembled WGS sequence"/>
</dbReference>
<keyword evidence="2" id="KW-1185">Reference proteome</keyword>
<name>A0A4C1XLM0_EUMVA</name>
<accession>A0A4C1XLM0</accession>
<protein>
    <submittedName>
        <fullName evidence="1">Uncharacterized protein</fullName>
    </submittedName>
</protein>
<reference evidence="1 2" key="1">
    <citation type="journal article" date="2019" name="Commun. Biol.">
        <title>The bagworm genome reveals a unique fibroin gene that provides high tensile strength.</title>
        <authorList>
            <person name="Kono N."/>
            <person name="Nakamura H."/>
            <person name="Ohtoshi R."/>
            <person name="Tomita M."/>
            <person name="Numata K."/>
            <person name="Arakawa K."/>
        </authorList>
    </citation>
    <scope>NUCLEOTIDE SEQUENCE [LARGE SCALE GENOMIC DNA]</scope>
</reference>
<sequence length="85" mass="9205">MCDAVRKDFAVPDDFPAQAPEKRRRLRKSSGFVTDNEVARVGVSTAACYKGRVASSLLTRKRLLMTVVTKGVIASATDGLMSSEL</sequence>
<evidence type="ECO:0000313" key="2">
    <source>
        <dbReference type="Proteomes" id="UP000299102"/>
    </source>
</evidence>
<dbReference type="AlphaFoldDB" id="A0A4C1XLM0"/>
<dbReference type="EMBL" id="BGZK01000885">
    <property type="protein sequence ID" value="GBP64010.1"/>
    <property type="molecule type" value="Genomic_DNA"/>
</dbReference>
<organism evidence="1 2">
    <name type="scientific">Eumeta variegata</name>
    <name type="common">Bagworm moth</name>
    <name type="synonym">Eumeta japonica</name>
    <dbReference type="NCBI Taxonomy" id="151549"/>
    <lineage>
        <taxon>Eukaryota</taxon>
        <taxon>Metazoa</taxon>
        <taxon>Ecdysozoa</taxon>
        <taxon>Arthropoda</taxon>
        <taxon>Hexapoda</taxon>
        <taxon>Insecta</taxon>
        <taxon>Pterygota</taxon>
        <taxon>Neoptera</taxon>
        <taxon>Endopterygota</taxon>
        <taxon>Lepidoptera</taxon>
        <taxon>Glossata</taxon>
        <taxon>Ditrysia</taxon>
        <taxon>Tineoidea</taxon>
        <taxon>Psychidae</taxon>
        <taxon>Oiketicinae</taxon>
        <taxon>Eumeta</taxon>
    </lineage>
</organism>
<gene>
    <name evidence="1" type="ORF">EVAR_43026_1</name>
</gene>
<comment type="caution">
    <text evidence="1">The sequence shown here is derived from an EMBL/GenBank/DDBJ whole genome shotgun (WGS) entry which is preliminary data.</text>
</comment>
<proteinExistence type="predicted"/>